<dbReference type="EMBL" id="UAWL01000006">
    <property type="protein sequence ID" value="SQB98532.1"/>
    <property type="molecule type" value="Genomic_DNA"/>
</dbReference>
<gene>
    <name evidence="2" type="ORF">NCTC13102_00995</name>
</gene>
<proteinExistence type="predicted"/>
<evidence type="ECO:0000313" key="2">
    <source>
        <dbReference type="EMBL" id="SQB98532.1"/>
    </source>
</evidence>
<evidence type="ECO:0000256" key="1">
    <source>
        <dbReference type="SAM" id="MobiDB-lite"/>
    </source>
</evidence>
<evidence type="ECO:0000313" key="3">
    <source>
        <dbReference type="Proteomes" id="UP000250166"/>
    </source>
</evidence>
<name>A0A2X3B3Z4_9HELI</name>
<feature type="compositionally biased region" description="Low complexity" evidence="1">
    <location>
        <begin position="1"/>
        <end position="10"/>
    </location>
</feature>
<accession>A0A2X3B3Z4</accession>
<feature type="region of interest" description="Disordered" evidence="1">
    <location>
        <begin position="1"/>
        <end position="26"/>
    </location>
</feature>
<organism evidence="2 3">
    <name type="scientific">Helicobacter fennelliae</name>
    <dbReference type="NCBI Taxonomy" id="215"/>
    <lineage>
        <taxon>Bacteria</taxon>
        <taxon>Pseudomonadati</taxon>
        <taxon>Campylobacterota</taxon>
        <taxon>Epsilonproteobacteria</taxon>
        <taxon>Campylobacterales</taxon>
        <taxon>Helicobacteraceae</taxon>
        <taxon>Helicobacter</taxon>
    </lineage>
</organism>
<reference evidence="2 3" key="1">
    <citation type="submission" date="2018-06" db="EMBL/GenBank/DDBJ databases">
        <authorList>
            <consortium name="Pathogen Informatics"/>
            <person name="Doyle S."/>
        </authorList>
    </citation>
    <scope>NUCLEOTIDE SEQUENCE [LARGE SCALE GENOMIC DNA]</scope>
    <source>
        <strain evidence="2 3">NCTC13102</strain>
    </source>
</reference>
<dbReference type="Proteomes" id="UP000250166">
    <property type="component" value="Unassembled WGS sequence"/>
</dbReference>
<protein>
    <submittedName>
        <fullName evidence="2">Uncharacterized protein</fullName>
    </submittedName>
</protein>
<dbReference type="AlphaFoldDB" id="A0A2X3B3Z4"/>
<dbReference type="RefSeq" id="WP_023949031.1">
    <property type="nucleotide sequence ID" value="NZ_JAERIV010000003.1"/>
</dbReference>
<sequence>MPKITQTQHTKTTHARNSHTQDTNIQNIRTQNTHTQHARTQKSHTQSMQDIDEESAIEILDLLCVALHFAGVKQECIEKALQLYSKELDNFDENASYGQKEIIQIILTLRKKYKDLFQ</sequence>